<dbReference type="EMBL" id="BRPK01000001">
    <property type="protein sequence ID" value="GLB33361.1"/>
    <property type="molecule type" value="Genomic_DNA"/>
</dbReference>
<dbReference type="AlphaFoldDB" id="A0A9P3PDC0"/>
<dbReference type="PANTHER" id="PTHR43433">
    <property type="entry name" value="HYDROLASE, ALPHA/BETA FOLD FAMILY PROTEIN"/>
    <property type="match status" value="1"/>
</dbReference>
<dbReference type="Proteomes" id="UP001063166">
    <property type="component" value="Unassembled WGS sequence"/>
</dbReference>
<keyword evidence="3" id="KW-1185">Reference proteome</keyword>
<gene>
    <name evidence="2" type="ORF">LshimejAT787_0102450</name>
</gene>
<dbReference type="PANTHER" id="PTHR43433:SF5">
    <property type="entry name" value="AB HYDROLASE-1 DOMAIN-CONTAINING PROTEIN"/>
    <property type="match status" value="1"/>
</dbReference>
<dbReference type="InterPro" id="IPR000073">
    <property type="entry name" value="AB_hydrolase_1"/>
</dbReference>
<dbReference type="Pfam" id="PF00561">
    <property type="entry name" value="Abhydrolase_1"/>
    <property type="match status" value="1"/>
</dbReference>
<proteinExistence type="predicted"/>
<name>A0A9P3PDC0_LYOSH</name>
<dbReference type="InterPro" id="IPR050471">
    <property type="entry name" value="AB_hydrolase"/>
</dbReference>
<comment type="caution">
    <text evidence="2">The sequence shown here is derived from an EMBL/GenBank/DDBJ whole genome shotgun (WGS) entry which is preliminary data.</text>
</comment>
<sequence length="337" mass="37539">MDFPTAFDPSTCVRKGLCPVTKIRGEGPELLESHSLYYEQHGRGTDYKVVFIMGLNSSSFSWAPQVQHFGHSTEHSILVFDNRGVGNSGYPRGPYTTAGMAQDAITLLDFIGWTAKRELHIVGISLGGMIAQELASRIPDRIASMVLAVTTPGGRIWNNFPPWNGICALTRLLFTPDVTKKVPTVMNMLFPASWLDSKAEDDPAGRTNRQVQTEAYLRRVAITTPQQFVGHISQMAAGLTHHCALDRLKFISHSIPKIVILTGDEDNLVLPQHSFELKDAMPEAELIRWAETGHGIHVQRAKEFNRLLERTFREGRERSLLSQSTTTLESQTGVFII</sequence>
<evidence type="ECO:0000259" key="1">
    <source>
        <dbReference type="Pfam" id="PF00561"/>
    </source>
</evidence>
<dbReference type="Gene3D" id="3.40.50.1820">
    <property type="entry name" value="alpha/beta hydrolase"/>
    <property type="match status" value="1"/>
</dbReference>
<keyword evidence="2" id="KW-0378">Hydrolase</keyword>
<accession>A0A9P3PDC0</accession>
<keyword evidence="2" id="KW-0645">Protease</keyword>
<dbReference type="GO" id="GO:0004177">
    <property type="term" value="F:aminopeptidase activity"/>
    <property type="evidence" value="ECO:0007669"/>
    <property type="project" value="UniProtKB-KW"/>
</dbReference>
<feature type="domain" description="AB hydrolase-1" evidence="1">
    <location>
        <begin position="49"/>
        <end position="299"/>
    </location>
</feature>
<evidence type="ECO:0000313" key="3">
    <source>
        <dbReference type="Proteomes" id="UP001063166"/>
    </source>
</evidence>
<dbReference type="OrthoDB" id="19657at2759"/>
<dbReference type="InterPro" id="IPR029058">
    <property type="entry name" value="AB_hydrolase_fold"/>
</dbReference>
<dbReference type="PRINTS" id="PR00111">
    <property type="entry name" value="ABHYDROLASE"/>
</dbReference>
<dbReference type="SUPFAM" id="SSF53474">
    <property type="entry name" value="alpha/beta-Hydrolases"/>
    <property type="match status" value="1"/>
</dbReference>
<organism evidence="2 3">
    <name type="scientific">Lyophyllum shimeji</name>
    <name type="common">Hon-shimeji</name>
    <name type="synonym">Tricholoma shimeji</name>
    <dbReference type="NCBI Taxonomy" id="47721"/>
    <lineage>
        <taxon>Eukaryota</taxon>
        <taxon>Fungi</taxon>
        <taxon>Dikarya</taxon>
        <taxon>Basidiomycota</taxon>
        <taxon>Agaricomycotina</taxon>
        <taxon>Agaricomycetes</taxon>
        <taxon>Agaricomycetidae</taxon>
        <taxon>Agaricales</taxon>
        <taxon>Tricholomatineae</taxon>
        <taxon>Lyophyllaceae</taxon>
        <taxon>Lyophyllum</taxon>
    </lineage>
</organism>
<reference evidence="2" key="1">
    <citation type="submission" date="2022-07" db="EMBL/GenBank/DDBJ databases">
        <title>The genome of Lyophyllum shimeji provides insight into the initial evolution of ectomycorrhizal fungal genome.</title>
        <authorList>
            <person name="Kobayashi Y."/>
            <person name="Shibata T."/>
            <person name="Hirakawa H."/>
            <person name="Shigenobu S."/>
            <person name="Nishiyama T."/>
            <person name="Yamada A."/>
            <person name="Hasebe M."/>
            <person name="Kawaguchi M."/>
        </authorList>
    </citation>
    <scope>NUCLEOTIDE SEQUENCE</scope>
    <source>
        <strain evidence="2">AT787</strain>
    </source>
</reference>
<keyword evidence="2" id="KW-0031">Aminopeptidase</keyword>
<evidence type="ECO:0000313" key="2">
    <source>
        <dbReference type="EMBL" id="GLB33361.1"/>
    </source>
</evidence>
<protein>
    <submittedName>
        <fullName evidence="2">Serine aminopeptidase, S33</fullName>
    </submittedName>
</protein>